<dbReference type="Gene3D" id="3.30.420.180">
    <property type="entry name" value="CobE/GbiG C-terminal domain"/>
    <property type="match status" value="1"/>
</dbReference>
<dbReference type="EMBL" id="OBDY01000016">
    <property type="protein sequence ID" value="SNY55242.1"/>
    <property type="molecule type" value="Genomic_DNA"/>
</dbReference>
<dbReference type="AlphaFoldDB" id="A0A285J4V5"/>
<keyword evidence="3" id="KW-1185">Reference proteome</keyword>
<protein>
    <submittedName>
        <fullName evidence="2">Cobalt-precorrin 5A hydrolase</fullName>
    </submittedName>
</protein>
<keyword evidence="2" id="KW-0378">Hydrolase</keyword>
<evidence type="ECO:0000313" key="2">
    <source>
        <dbReference type="EMBL" id="SNY55242.1"/>
    </source>
</evidence>
<dbReference type="GO" id="GO:0009236">
    <property type="term" value="P:cobalamin biosynthetic process"/>
    <property type="evidence" value="ECO:0007669"/>
    <property type="project" value="InterPro"/>
</dbReference>
<organism evidence="2 3">
    <name type="scientific">Paractinoplanes atraurantiacus</name>
    <dbReference type="NCBI Taxonomy" id="1036182"/>
    <lineage>
        <taxon>Bacteria</taxon>
        <taxon>Bacillati</taxon>
        <taxon>Actinomycetota</taxon>
        <taxon>Actinomycetes</taxon>
        <taxon>Micromonosporales</taxon>
        <taxon>Micromonosporaceae</taxon>
        <taxon>Paractinoplanes</taxon>
    </lineage>
</organism>
<gene>
    <name evidence="2" type="ORF">SAMN05421748_11686</name>
</gene>
<dbReference type="SUPFAM" id="SSF159664">
    <property type="entry name" value="CobE/GbiG C-terminal domain-like"/>
    <property type="match status" value="1"/>
</dbReference>
<reference evidence="2 3" key="1">
    <citation type="submission" date="2017-09" db="EMBL/GenBank/DDBJ databases">
        <authorList>
            <person name="Ehlers B."/>
            <person name="Leendertz F.H."/>
        </authorList>
    </citation>
    <scope>NUCLEOTIDE SEQUENCE [LARGE SCALE GENOMIC DNA]</scope>
    <source>
        <strain evidence="2 3">CGMCC 4.6857</strain>
    </source>
</reference>
<evidence type="ECO:0000313" key="3">
    <source>
        <dbReference type="Proteomes" id="UP000219612"/>
    </source>
</evidence>
<dbReference type="Pfam" id="PF01890">
    <property type="entry name" value="CbiG_C"/>
    <property type="match status" value="1"/>
</dbReference>
<dbReference type="Proteomes" id="UP000219612">
    <property type="component" value="Unassembled WGS sequence"/>
</dbReference>
<dbReference type="OrthoDB" id="3297647at2"/>
<dbReference type="InterPro" id="IPR036518">
    <property type="entry name" value="CobE/GbiG_C_sf"/>
</dbReference>
<evidence type="ECO:0000259" key="1">
    <source>
        <dbReference type="Pfam" id="PF01890"/>
    </source>
</evidence>
<name>A0A285J4V5_9ACTN</name>
<feature type="domain" description="CobE/GbiG C-terminal" evidence="1">
    <location>
        <begin position="15"/>
        <end position="133"/>
    </location>
</feature>
<dbReference type="PANTHER" id="PTHR47036">
    <property type="entry name" value="COBALT-FACTOR III C(17)-METHYLTRANSFERASE-RELATED"/>
    <property type="match status" value="1"/>
</dbReference>
<dbReference type="InterPro" id="IPR051810">
    <property type="entry name" value="Precorrin_MeTrfase"/>
</dbReference>
<accession>A0A285J4V5</accession>
<dbReference type="RefSeq" id="WP_097324018.1">
    <property type="nucleotide sequence ID" value="NZ_OBDY01000016.1"/>
</dbReference>
<proteinExistence type="predicted"/>
<dbReference type="PANTHER" id="PTHR47036:SF1">
    <property type="entry name" value="COBALT-FACTOR III C(17)-METHYLTRANSFERASE-RELATED"/>
    <property type="match status" value="1"/>
</dbReference>
<sequence length="147" mass="14494">MAGRPAGNHGAAGQLVLGVGARRDTGSAIVRAAVDEVLASAGLGAAAVGILATLDRRAGDPGVQRLVLDFGWRLVALSSSELAAQEVPNPSRAVASGVGTPSVAEAAALLAAGPGSVLIVPKTVFPSVTVAIAEVRSRSGRTIPGTR</sequence>
<dbReference type="InterPro" id="IPR002750">
    <property type="entry name" value="CobE/GbiG_C"/>
</dbReference>
<dbReference type="GO" id="GO:0016787">
    <property type="term" value="F:hydrolase activity"/>
    <property type="evidence" value="ECO:0007669"/>
    <property type="project" value="UniProtKB-KW"/>
</dbReference>